<reference evidence="1 2" key="1">
    <citation type="journal article" date="2014" name="Acta Crystallogr. D">
        <title>Structure-based characterization and antifreeze properties of a hyperactive ice-binding protein from the Antarctic bacterium Flavobacterium frigoris PS1.</title>
        <authorList>
            <person name="Do H."/>
            <person name="Kim S.J."/>
            <person name="Kim H.J."/>
            <person name="Lee J.H."/>
        </authorList>
    </citation>
    <scope>NUCLEOTIDE SEQUENCE [LARGE SCALE GENOMIC DNA]</scope>
    <source>
        <strain evidence="1 2">PS1</strain>
    </source>
</reference>
<dbReference type="EMBL" id="AHKF01000010">
    <property type="protein sequence ID" value="EIA10043.1"/>
    <property type="molecule type" value="Genomic_DNA"/>
</dbReference>
<gene>
    <name evidence="1" type="ORF">HJ01_00725</name>
</gene>
<dbReference type="PATRIC" id="fig|1086011.3.peg.713"/>
<sequence length="45" mass="5431">MRIFILNKFADFHFRPYKNIPKGAIMENNGKLFLGNLKNTIKQWY</sequence>
<accession>H7FNQ4</accession>
<dbReference type="STRING" id="1086011.HJ01_00725"/>
<proteinExistence type="predicted"/>
<comment type="caution">
    <text evidence="1">The sequence shown here is derived from an EMBL/GenBank/DDBJ whole genome shotgun (WGS) entry which is preliminary data.</text>
</comment>
<dbReference type="Proteomes" id="UP000005566">
    <property type="component" value="Unassembled WGS sequence"/>
</dbReference>
<evidence type="ECO:0000313" key="2">
    <source>
        <dbReference type="Proteomes" id="UP000005566"/>
    </source>
</evidence>
<organism evidence="1 2">
    <name type="scientific">Flavobacterium frigoris (strain PS1)</name>
    <dbReference type="NCBI Taxonomy" id="1086011"/>
    <lineage>
        <taxon>Bacteria</taxon>
        <taxon>Pseudomonadati</taxon>
        <taxon>Bacteroidota</taxon>
        <taxon>Flavobacteriia</taxon>
        <taxon>Flavobacteriales</taxon>
        <taxon>Flavobacteriaceae</taxon>
        <taxon>Flavobacterium</taxon>
    </lineage>
</organism>
<name>H7FNQ4_FLAFP</name>
<evidence type="ECO:0000313" key="1">
    <source>
        <dbReference type="EMBL" id="EIA10043.1"/>
    </source>
</evidence>
<protein>
    <submittedName>
        <fullName evidence="1">Uncharacterized protein</fullName>
    </submittedName>
</protein>
<dbReference type="AlphaFoldDB" id="H7FNQ4"/>
<keyword evidence="2" id="KW-1185">Reference proteome</keyword>